<feature type="compositionally biased region" description="Basic and acidic residues" evidence="1">
    <location>
        <begin position="463"/>
        <end position="484"/>
    </location>
</feature>
<sequence length="505" mass="52504">MAQTPPPPTADPAISDAAVADTDVQAQSTPAWTATYDGIAAKLPNAVSSRLPSSSAAATAVATAQDQLSTFGKSSKQRFNEMSRTASQKAGQMSQSSKDQWLAKAWSVTNETQIPLNVALCQVGPLYYEVLAPESTFERRVPNLWFSLEVRPYTAPSTAYNAWSTTWPVLAVTGPAVAVTSLLAIPFVAVAAGGTALASLTSIGSSIASGAAGAAESAAATAAAAAGFAAKASRVPGAGKVKGKLADAAKDLVGERLTPDKVQQHVVRYLARAGGAGAAEGGAAAAGEGPHLIEGESEAAKVRRVKKEKKLEEVDVTGHDLEKVLKCETGHAATDKALAKAFKRLSFKTKFNEYRTADNPVLRIAGGPELETRTAAPTFFHPDPVPRQILVFYPFVLLHSTSISAQPLDTDEAPLTEDEHRVMSEARVVESYEEAEKVTQKAPTGAAAESAAGSSGEGAAVGVEDKEAAEAQVDKAVEEAKEEVAAGEAASGEEQAPAKKKGWLW</sequence>
<dbReference type="OrthoDB" id="3246235at2759"/>
<proteinExistence type="predicted"/>
<evidence type="ECO:0000313" key="2">
    <source>
        <dbReference type="EMBL" id="KPV76757.1"/>
    </source>
</evidence>
<evidence type="ECO:0008006" key="4">
    <source>
        <dbReference type="Google" id="ProtNLM"/>
    </source>
</evidence>
<keyword evidence="3" id="KW-1185">Reference proteome</keyword>
<evidence type="ECO:0000313" key="3">
    <source>
        <dbReference type="Proteomes" id="UP000053890"/>
    </source>
</evidence>
<accession>A0A194S838</accession>
<evidence type="ECO:0000256" key="1">
    <source>
        <dbReference type="SAM" id="MobiDB-lite"/>
    </source>
</evidence>
<dbReference type="OMA" id="FERRVPN"/>
<dbReference type="RefSeq" id="XP_018272806.1">
    <property type="nucleotide sequence ID" value="XM_018415997.1"/>
</dbReference>
<organism evidence="2 3">
    <name type="scientific">Rhodotorula graminis (strain WP1)</name>
    <dbReference type="NCBI Taxonomy" id="578459"/>
    <lineage>
        <taxon>Eukaryota</taxon>
        <taxon>Fungi</taxon>
        <taxon>Dikarya</taxon>
        <taxon>Basidiomycota</taxon>
        <taxon>Pucciniomycotina</taxon>
        <taxon>Microbotryomycetes</taxon>
        <taxon>Sporidiobolales</taxon>
        <taxon>Sporidiobolaceae</taxon>
        <taxon>Rhodotorula</taxon>
    </lineage>
</organism>
<feature type="compositionally biased region" description="Low complexity" evidence="1">
    <location>
        <begin position="445"/>
        <end position="462"/>
    </location>
</feature>
<dbReference type="Proteomes" id="UP000053890">
    <property type="component" value="Unassembled WGS sequence"/>
</dbReference>
<dbReference type="AlphaFoldDB" id="A0A194S838"/>
<protein>
    <recommendedName>
        <fullName evidence="4">Proteophosphoglycan ppg4</fullName>
    </recommendedName>
</protein>
<feature type="compositionally biased region" description="Low complexity" evidence="1">
    <location>
        <begin position="486"/>
        <end position="495"/>
    </location>
</feature>
<dbReference type="GeneID" id="28976445"/>
<gene>
    <name evidence="2" type="ORF">RHOBADRAFT_51753</name>
</gene>
<reference evidence="2 3" key="1">
    <citation type="journal article" date="2015" name="Front. Microbiol.">
        <title>Genome sequence of the plant growth promoting endophytic yeast Rhodotorula graminis WP1.</title>
        <authorList>
            <person name="Firrincieli A."/>
            <person name="Otillar R."/>
            <person name="Salamov A."/>
            <person name="Schmutz J."/>
            <person name="Khan Z."/>
            <person name="Redman R.S."/>
            <person name="Fleck N.D."/>
            <person name="Lindquist E."/>
            <person name="Grigoriev I.V."/>
            <person name="Doty S.L."/>
        </authorList>
    </citation>
    <scope>NUCLEOTIDE SEQUENCE [LARGE SCALE GENOMIC DNA]</scope>
    <source>
        <strain evidence="2 3">WP1</strain>
    </source>
</reference>
<dbReference type="EMBL" id="KQ474075">
    <property type="protein sequence ID" value="KPV76757.1"/>
    <property type="molecule type" value="Genomic_DNA"/>
</dbReference>
<feature type="region of interest" description="Disordered" evidence="1">
    <location>
        <begin position="433"/>
        <end position="505"/>
    </location>
</feature>
<name>A0A194S838_RHOGW</name>